<evidence type="ECO:0000256" key="1">
    <source>
        <dbReference type="SAM" id="Coils"/>
    </source>
</evidence>
<dbReference type="EMBL" id="HBEX01002102">
    <property type="protein sequence ID" value="CAD8596570.1"/>
    <property type="molecule type" value="Transcribed_RNA"/>
</dbReference>
<evidence type="ECO:0000313" key="3">
    <source>
        <dbReference type="EMBL" id="CAD8596570.1"/>
    </source>
</evidence>
<keyword evidence="1" id="KW-0175">Coiled coil</keyword>
<feature type="compositionally biased region" description="Polar residues" evidence="2">
    <location>
        <begin position="141"/>
        <end position="151"/>
    </location>
</feature>
<dbReference type="AlphaFoldDB" id="A0A7S0PWY7"/>
<feature type="region of interest" description="Disordered" evidence="2">
    <location>
        <begin position="69"/>
        <end position="123"/>
    </location>
</feature>
<dbReference type="SUPFAM" id="SSF75704">
    <property type="entry name" value="Mitotic arrest deficient-like 1, Mad1"/>
    <property type="match status" value="1"/>
</dbReference>
<feature type="compositionally biased region" description="Basic and acidic residues" evidence="2">
    <location>
        <begin position="165"/>
        <end position="187"/>
    </location>
</feature>
<protein>
    <submittedName>
        <fullName evidence="3">Uncharacterized protein</fullName>
    </submittedName>
</protein>
<feature type="compositionally biased region" description="Polar residues" evidence="2">
    <location>
        <begin position="332"/>
        <end position="345"/>
    </location>
</feature>
<feature type="compositionally biased region" description="Acidic residues" evidence="2">
    <location>
        <begin position="405"/>
        <end position="421"/>
    </location>
</feature>
<feature type="compositionally biased region" description="Basic and acidic residues" evidence="2">
    <location>
        <begin position="194"/>
        <end position="204"/>
    </location>
</feature>
<proteinExistence type="predicted"/>
<accession>A0A7S0PWY7</accession>
<feature type="compositionally biased region" description="Polar residues" evidence="2">
    <location>
        <begin position="231"/>
        <end position="241"/>
    </location>
</feature>
<feature type="region of interest" description="Disordered" evidence="2">
    <location>
        <begin position="374"/>
        <end position="458"/>
    </location>
</feature>
<sequence length="561" mass="62725">MPIAKRQDSACIFLDVANSDDILTSRSSSGALAELASRRLSRDDGDKPALPKGVSLVQDVISQQTLGAPAGQETKHGQHQHQQESNEPRHSQQRQALRGDDVVDDEGWSNASSFHHEQTDHHSDLLTGTFVKMTRRFSNSSRQIVMEQTPSIHEEENSYDDDMDADSRGIEQADKSNHSYHSNKSDTIHTSNNRLKDSKRDALKQRHTLQHTSIINDDDDDESNANSDSNGRNSPSAISDQEQARLDCIRFAERIVYLEEEIARSNLEAATSKSSVDVVKLQYSQLALEFDDLRKFCNVLQEENAKLREENKELKQQSKNSKQDKHSWFGISNKQHEQQAPSSTAEPAITENKPLNNEQGFDVGDDVVTVCTSQDDSSTVTSETSKKHNKHSTTSTSWFRQSLDHEEDDEDFDDNVDDDNESQNPANSGTGDDHSKCTTSSSSCGTNATITGMMDVENAERRRRWEKDTNGGEFTDLNLTESRSHRKSLEKRYADIIISKLDAELAKPPQPHQKLQTVGRSLACKQGAEDTETTPKKSWWGGLGGSNRSLMSKSHHSISSR</sequence>
<name>A0A7S0PWY7_9STRA</name>
<reference evidence="3" key="1">
    <citation type="submission" date="2021-01" db="EMBL/GenBank/DDBJ databases">
        <authorList>
            <person name="Corre E."/>
            <person name="Pelletier E."/>
            <person name="Niang G."/>
            <person name="Scheremetjew M."/>
            <person name="Finn R."/>
            <person name="Kale V."/>
            <person name="Holt S."/>
            <person name="Cochrane G."/>
            <person name="Meng A."/>
            <person name="Brown T."/>
            <person name="Cohen L."/>
        </authorList>
    </citation>
    <scope>NUCLEOTIDE SEQUENCE</scope>
</reference>
<evidence type="ECO:0000256" key="2">
    <source>
        <dbReference type="SAM" id="MobiDB-lite"/>
    </source>
</evidence>
<gene>
    <name evidence="3" type="ORF">AGLA0713_LOCUS1398</name>
</gene>
<organism evidence="3">
    <name type="scientific">Asterionellopsis glacialis</name>
    <dbReference type="NCBI Taxonomy" id="33640"/>
    <lineage>
        <taxon>Eukaryota</taxon>
        <taxon>Sar</taxon>
        <taxon>Stramenopiles</taxon>
        <taxon>Ochrophyta</taxon>
        <taxon>Bacillariophyta</taxon>
        <taxon>Fragilariophyceae</taxon>
        <taxon>Fragilariophycidae</taxon>
        <taxon>Fragilariales</taxon>
        <taxon>Fragilariaceae</taxon>
        <taxon>Asterionellopsis</taxon>
    </lineage>
</organism>
<feature type="compositionally biased region" description="Polar residues" evidence="2">
    <location>
        <begin position="374"/>
        <end position="383"/>
    </location>
</feature>
<feature type="region of interest" description="Disordered" evidence="2">
    <location>
        <begin position="332"/>
        <end position="362"/>
    </location>
</feature>
<feature type="region of interest" description="Disordered" evidence="2">
    <location>
        <begin position="141"/>
        <end position="242"/>
    </location>
</feature>
<feature type="coiled-coil region" evidence="1">
    <location>
        <begin position="290"/>
        <end position="324"/>
    </location>
</feature>
<feature type="region of interest" description="Disordered" evidence="2">
    <location>
        <begin position="526"/>
        <end position="561"/>
    </location>
</feature>
<feature type="compositionally biased region" description="Basic and acidic residues" evidence="2">
    <location>
        <begin position="73"/>
        <end position="90"/>
    </location>
</feature>
<feature type="compositionally biased region" description="Basic and acidic residues" evidence="2">
    <location>
        <begin position="114"/>
        <end position="123"/>
    </location>
</feature>